<comment type="caution">
    <text evidence="2">The sequence shown here is derived from an EMBL/GenBank/DDBJ whole genome shotgun (WGS) entry which is preliminary data.</text>
</comment>
<gene>
    <name evidence="2" type="ORF">ACFQS1_33475</name>
</gene>
<name>A0ABW2I204_9ACTN</name>
<evidence type="ECO:0000256" key="1">
    <source>
        <dbReference type="SAM" id="MobiDB-lite"/>
    </source>
</evidence>
<dbReference type="RefSeq" id="WP_378976017.1">
    <property type="nucleotide sequence ID" value="NZ_JBHTBJ010000039.1"/>
</dbReference>
<feature type="non-terminal residue" evidence="2">
    <location>
        <position position="63"/>
    </location>
</feature>
<reference evidence="3" key="1">
    <citation type="journal article" date="2019" name="Int. J. Syst. Evol. Microbiol.">
        <title>The Global Catalogue of Microorganisms (GCM) 10K type strain sequencing project: providing services to taxonomists for standard genome sequencing and annotation.</title>
        <authorList>
            <consortium name="The Broad Institute Genomics Platform"/>
            <consortium name="The Broad Institute Genome Sequencing Center for Infectious Disease"/>
            <person name="Wu L."/>
            <person name="Ma J."/>
        </authorList>
    </citation>
    <scope>NUCLEOTIDE SEQUENCE [LARGE SCALE GENOMIC DNA]</scope>
    <source>
        <strain evidence="3">XZYJT-10</strain>
    </source>
</reference>
<evidence type="ECO:0000313" key="3">
    <source>
        <dbReference type="Proteomes" id="UP001596548"/>
    </source>
</evidence>
<proteinExistence type="predicted"/>
<accession>A0ABW2I204</accession>
<evidence type="ECO:0000313" key="2">
    <source>
        <dbReference type="EMBL" id="MFC7278902.1"/>
    </source>
</evidence>
<feature type="compositionally biased region" description="Gly residues" evidence="1">
    <location>
        <begin position="9"/>
        <end position="24"/>
    </location>
</feature>
<dbReference type="EMBL" id="JBHTBJ010000039">
    <property type="protein sequence ID" value="MFC7278902.1"/>
    <property type="molecule type" value="Genomic_DNA"/>
</dbReference>
<feature type="region of interest" description="Disordered" evidence="1">
    <location>
        <begin position="1"/>
        <end position="24"/>
    </location>
</feature>
<sequence>MSVVAGAWTGRGGGRWRGRGDASGGGKCASALLAAGGVARWRRRAAWCGVVRWPAGDDVSGAA</sequence>
<keyword evidence="3" id="KW-1185">Reference proteome</keyword>
<organism evidence="2 3">
    <name type="scientific">Paractinoplanes rhizophilus</name>
    <dbReference type="NCBI Taxonomy" id="1416877"/>
    <lineage>
        <taxon>Bacteria</taxon>
        <taxon>Bacillati</taxon>
        <taxon>Actinomycetota</taxon>
        <taxon>Actinomycetes</taxon>
        <taxon>Micromonosporales</taxon>
        <taxon>Micromonosporaceae</taxon>
        <taxon>Paractinoplanes</taxon>
    </lineage>
</organism>
<protein>
    <submittedName>
        <fullName evidence="2">Uncharacterized protein</fullName>
    </submittedName>
</protein>
<dbReference type="Proteomes" id="UP001596548">
    <property type="component" value="Unassembled WGS sequence"/>
</dbReference>